<evidence type="ECO:0000313" key="2">
    <source>
        <dbReference type="Proteomes" id="UP000326994"/>
    </source>
</evidence>
<dbReference type="Proteomes" id="UP000326994">
    <property type="component" value="Unassembled WGS sequence"/>
</dbReference>
<gene>
    <name evidence="1" type="ORF">ULMS_01110</name>
</gene>
<dbReference type="PROSITE" id="PS51257">
    <property type="entry name" value="PROKAR_LIPOPROTEIN"/>
    <property type="match status" value="1"/>
</dbReference>
<evidence type="ECO:0000313" key="1">
    <source>
        <dbReference type="EMBL" id="GEQ84603.1"/>
    </source>
</evidence>
<evidence type="ECO:0008006" key="3">
    <source>
        <dbReference type="Google" id="ProtNLM"/>
    </source>
</evidence>
<dbReference type="EMBL" id="BKCF01000001">
    <property type="protein sequence ID" value="GEQ84603.1"/>
    <property type="molecule type" value="Genomic_DNA"/>
</dbReference>
<name>A0A5J4FT27_9FLAO</name>
<reference evidence="1 2" key="1">
    <citation type="submission" date="2019-08" db="EMBL/GenBank/DDBJ databases">
        <title>Ulvibacter marinistellae sp. nov., isolated from a starfish, Patiria pectinifera.</title>
        <authorList>
            <person name="Kawano K."/>
            <person name="Ushijima N."/>
            <person name="Kihara M."/>
            <person name="Itoh H."/>
        </authorList>
    </citation>
    <scope>NUCLEOTIDE SEQUENCE [LARGE SCALE GENOMIC DNA]</scope>
    <source>
        <strain evidence="1 2">KK4</strain>
    </source>
</reference>
<comment type="caution">
    <text evidence="1">The sequence shown here is derived from an EMBL/GenBank/DDBJ whole genome shotgun (WGS) entry which is preliminary data.</text>
</comment>
<sequence>MKKILLTIMAIATLFACKSDDEINQNNPNYPNAFVQLSLNLNLPEYNNLRFPGGSFITTTQGTKGVVVYNVNNDLYTAFELTDPNHPPSTCSRMTLNGIITSCSCGDGNTYDVVTGSHQTDENLFPMTQYRIVKNGNTLRITN</sequence>
<dbReference type="RefSeq" id="WP_151892558.1">
    <property type="nucleotide sequence ID" value="NZ_BKCF01000001.1"/>
</dbReference>
<protein>
    <recommendedName>
        <fullName evidence="3">Nitrite reductase/ring-hydroxylating ferredoxin subunit</fullName>
    </recommendedName>
</protein>
<dbReference type="OrthoDB" id="1201186at2"/>
<accession>A0A5J4FT27</accession>
<organism evidence="1 2">
    <name type="scientific">Patiriisocius marinistellae</name>
    <dbReference type="NCBI Taxonomy" id="2494560"/>
    <lineage>
        <taxon>Bacteria</taxon>
        <taxon>Pseudomonadati</taxon>
        <taxon>Bacteroidota</taxon>
        <taxon>Flavobacteriia</taxon>
        <taxon>Flavobacteriales</taxon>
        <taxon>Flavobacteriaceae</taxon>
        <taxon>Patiriisocius</taxon>
    </lineage>
</organism>
<proteinExistence type="predicted"/>
<dbReference type="AlphaFoldDB" id="A0A5J4FT27"/>
<keyword evidence="2" id="KW-1185">Reference proteome</keyword>